<feature type="non-terminal residue" evidence="1">
    <location>
        <position position="57"/>
    </location>
</feature>
<feature type="non-terminal residue" evidence="1">
    <location>
        <position position="1"/>
    </location>
</feature>
<sequence>VQNREVQKLFQFLNPTLKLPGRRALGRRILNCEIKDLDNNMMIKLKNNSVGSTLAFD</sequence>
<name>A0ACA9PV22_9GLOM</name>
<evidence type="ECO:0000313" key="2">
    <source>
        <dbReference type="Proteomes" id="UP000789860"/>
    </source>
</evidence>
<dbReference type="Proteomes" id="UP000789860">
    <property type="component" value="Unassembled WGS sequence"/>
</dbReference>
<proteinExistence type="predicted"/>
<comment type="caution">
    <text evidence="1">The sequence shown here is derived from an EMBL/GenBank/DDBJ whole genome shotgun (WGS) entry which is preliminary data.</text>
</comment>
<keyword evidence="2" id="KW-1185">Reference proteome</keyword>
<dbReference type="EMBL" id="CAJVPM010049681">
    <property type="protein sequence ID" value="CAG8725580.1"/>
    <property type="molecule type" value="Genomic_DNA"/>
</dbReference>
<gene>
    <name evidence="1" type="ORF">SCALOS_LOCUS11414</name>
</gene>
<protein>
    <submittedName>
        <fullName evidence="1">5978_t:CDS:1</fullName>
    </submittedName>
</protein>
<accession>A0ACA9PV22</accession>
<evidence type="ECO:0000313" key="1">
    <source>
        <dbReference type="EMBL" id="CAG8725580.1"/>
    </source>
</evidence>
<organism evidence="1 2">
    <name type="scientific">Scutellospora calospora</name>
    <dbReference type="NCBI Taxonomy" id="85575"/>
    <lineage>
        <taxon>Eukaryota</taxon>
        <taxon>Fungi</taxon>
        <taxon>Fungi incertae sedis</taxon>
        <taxon>Mucoromycota</taxon>
        <taxon>Glomeromycotina</taxon>
        <taxon>Glomeromycetes</taxon>
        <taxon>Diversisporales</taxon>
        <taxon>Gigasporaceae</taxon>
        <taxon>Scutellospora</taxon>
    </lineage>
</organism>
<reference evidence="1" key="1">
    <citation type="submission" date="2021-06" db="EMBL/GenBank/DDBJ databases">
        <authorList>
            <person name="Kallberg Y."/>
            <person name="Tangrot J."/>
            <person name="Rosling A."/>
        </authorList>
    </citation>
    <scope>NUCLEOTIDE SEQUENCE</scope>
    <source>
        <strain evidence="1">AU212A</strain>
    </source>
</reference>